<comment type="caution">
    <text evidence="1">The sequence shown here is derived from an EMBL/GenBank/DDBJ whole genome shotgun (WGS) entry which is preliminary data.</text>
</comment>
<protein>
    <submittedName>
        <fullName evidence="1">Uncharacterized protein</fullName>
    </submittedName>
</protein>
<evidence type="ECO:0000313" key="1">
    <source>
        <dbReference type="EMBL" id="KAJ9126772.1"/>
    </source>
</evidence>
<sequence length="141" mass="14966">MAGLPNALEPLPNQTNPSDARPAQTNSRLSAPNATATTGSVRSTQEQMQTPVTSDDQSVPSGLLDAVLRDAERRLGSSKLSSGAQDGRIQQESGKQKGKGKQNPPPRLKLREGGADQTETLAEVETEELEGRRTAVLAVHE</sequence>
<name>A0ACC2XS31_9TREE</name>
<gene>
    <name evidence="1" type="ORF">QFC24_001804</name>
</gene>
<dbReference type="EMBL" id="JASBWV010000004">
    <property type="protein sequence ID" value="KAJ9126772.1"/>
    <property type="molecule type" value="Genomic_DNA"/>
</dbReference>
<proteinExistence type="predicted"/>
<dbReference type="Proteomes" id="UP001234202">
    <property type="component" value="Unassembled WGS sequence"/>
</dbReference>
<organism evidence="1 2">
    <name type="scientific">Naganishia onofrii</name>
    <dbReference type="NCBI Taxonomy" id="1851511"/>
    <lineage>
        <taxon>Eukaryota</taxon>
        <taxon>Fungi</taxon>
        <taxon>Dikarya</taxon>
        <taxon>Basidiomycota</taxon>
        <taxon>Agaricomycotina</taxon>
        <taxon>Tremellomycetes</taxon>
        <taxon>Filobasidiales</taxon>
        <taxon>Filobasidiaceae</taxon>
        <taxon>Naganishia</taxon>
    </lineage>
</organism>
<accession>A0ACC2XS31</accession>
<keyword evidence="2" id="KW-1185">Reference proteome</keyword>
<reference evidence="1" key="1">
    <citation type="submission" date="2023-04" db="EMBL/GenBank/DDBJ databases">
        <title>Draft Genome sequencing of Naganishia species isolated from polar environments using Oxford Nanopore Technology.</title>
        <authorList>
            <person name="Leo P."/>
            <person name="Venkateswaran K."/>
        </authorList>
    </citation>
    <scope>NUCLEOTIDE SEQUENCE</scope>
    <source>
        <strain evidence="1">DBVPG 5303</strain>
    </source>
</reference>
<evidence type="ECO:0000313" key="2">
    <source>
        <dbReference type="Proteomes" id="UP001234202"/>
    </source>
</evidence>